<feature type="compositionally biased region" description="Basic and acidic residues" evidence="3">
    <location>
        <begin position="68"/>
        <end position="81"/>
    </location>
</feature>
<gene>
    <name evidence="5" type="ORF">PCOR1329_LOCUS84139</name>
</gene>
<dbReference type="EC" id="4.2.1.2" evidence="2"/>
<feature type="region of interest" description="Disordered" evidence="3">
    <location>
        <begin position="1"/>
        <end position="20"/>
    </location>
</feature>
<dbReference type="EMBL" id="CAUYUJ010022270">
    <property type="protein sequence ID" value="CAK0909821.1"/>
    <property type="molecule type" value="Genomic_DNA"/>
</dbReference>
<evidence type="ECO:0000256" key="1">
    <source>
        <dbReference type="ARBA" id="ARBA00009084"/>
    </source>
</evidence>
<evidence type="ECO:0000259" key="4">
    <source>
        <dbReference type="Pfam" id="PF00206"/>
    </source>
</evidence>
<dbReference type="PANTHER" id="PTHR11444:SF1">
    <property type="entry name" value="FUMARATE HYDRATASE, MITOCHONDRIAL"/>
    <property type="match status" value="1"/>
</dbReference>
<dbReference type="PANTHER" id="PTHR11444">
    <property type="entry name" value="ASPARTATEAMMONIA/ARGININOSUCCINATE/ADENYLOSUCCINATE LYASE"/>
    <property type="match status" value="1"/>
</dbReference>
<feature type="region of interest" description="Disordered" evidence="3">
    <location>
        <begin position="68"/>
        <end position="88"/>
    </location>
</feature>
<organism evidence="5 6">
    <name type="scientific">Prorocentrum cordatum</name>
    <dbReference type="NCBI Taxonomy" id="2364126"/>
    <lineage>
        <taxon>Eukaryota</taxon>
        <taxon>Sar</taxon>
        <taxon>Alveolata</taxon>
        <taxon>Dinophyceae</taxon>
        <taxon>Prorocentrales</taxon>
        <taxon>Prorocentraceae</taxon>
        <taxon>Prorocentrum</taxon>
    </lineage>
</organism>
<dbReference type="Pfam" id="PF00206">
    <property type="entry name" value="Lyase_1"/>
    <property type="match status" value="1"/>
</dbReference>
<name>A0ABN9YAQ8_9DINO</name>
<comment type="caution">
    <text evidence="5">The sequence shown here is derived from an EMBL/GenBank/DDBJ whole genome shotgun (WGS) entry which is preliminary data.</text>
</comment>
<dbReference type="Gene3D" id="1.20.200.10">
    <property type="entry name" value="Fumarase/aspartase (Central domain)"/>
    <property type="match status" value="1"/>
</dbReference>
<reference evidence="5" key="1">
    <citation type="submission" date="2023-10" db="EMBL/GenBank/DDBJ databases">
        <authorList>
            <person name="Chen Y."/>
            <person name="Shah S."/>
            <person name="Dougan E. K."/>
            <person name="Thang M."/>
            <person name="Chan C."/>
        </authorList>
    </citation>
    <scope>NUCLEOTIDE SEQUENCE [LARGE SCALE GENOMIC DNA]</scope>
</reference>
<proteinExistence type="inferred from homology"/>
<dbReference type="Gene3D" id="1.10.275.10">
    <property type="entry name" value="Fumarase/aspartase (N-terminal domain)"/>
    <property type="match status" value="1"/>
</dbReference>
<feature type="compositionally biased region" description="Low complexity" evidence="3">
    <location>
        <begin position="331"/>
        <end position="350"/>
    </location>
</feature>
<dbReference type="InterPro" id="IPR005677">
    <property type="entry name" value="Fum_hydII"/>
</dbReference>
<dbReference type="InterPro" id="IPR000362">
    <property type="entry name" value="Fumarate_lyase_fam"/>
</dbReference>
<feature type="compositionally biased region" description="Basic and acidic residues" evidence="3">
    <location>
        <begin position="305"/>
        <end position="328"/>
    </location>
</feature>
<feature type="compositionally biased region" description="Basic residues" evidence="3">
    <location>
        <begin position="294"/>
        <end position="304"/>
    </location>
</feature>
<evidence type="ECO:0000256" key="2">
    <source>
        <dbReference type="ARBA" id="ARBA00012921"/>
    </source>
</evidence>
<sequence>MAPHRRSEDMELSSDSDAAAPAAGWSTSRVLGCAALACAACAAGGFAAGGMACRPAGKKTAIVSETRRADKAMATRSEKDSFGPIDVPADRLWGAQTQRSLQNFPIGDAPDKMPLPVIRAFGKLKKCCAKYNMDAGRLSKEMGEAMMKAADEVATGVHDSHFPLVTFQTGSGTQSNMNVNEVISNRANQLLGAELGTMSPVHPNDHVNMGQSSNDSFPTAMHMAAVEEIHLRLLPGLERLEKALQAKSEEWAGIIKIGRTHCQDATPCVGGVLWLRRAGAGRHPAGAGFAARAVRPRPRRHRSRHWAEHQEGLRGGHCGDDRGGDRRAGRSRPLPTSSSPSPPTTRWWSARGRSRRWLAASTRLPTTCGCWARALALGSES</sequence>
<dbReference type="InterPro" id="IPR022761">
    <property type="entry name" value="Fumarate_lyase_N"/>
</dbReference>
<dbReference type="InterPro" id="IPR008948">
    <property type="entry name" value="L-Aspartase-like"/>
</dbReference>
<evidence type="ECO:0000256" key="3">
    <source>
        <dbReference type="SAM" id="MobiDB-lite"/>
    </source>
</evidence>
<feature type="compositionally biased region" description="Low complexity" evidence="3">
    <location>
        <begin position="282"/>
        <end position="293"/>
    </location>
</feature>
<keyword evidence="6" id="KW-1185">Reference proteome</keyword>
<dbReference type="PRINTS" id="PR00149">
    <property type="entry name" value="FUMRATELYASE"/>
</dbReference>
<dbReference type="SUPFAM" id="SSF48557">
    <property type="entry name" value="L-aspartase-like"/>
    <property type="match status" value="1"/>
</dbReference>
<comment type="similarity">
    <text evidence="1">Belongs to the class-II fumarase/aspartase family. Fumarase subfamily.</text>
</comment>
<dbReference type="Proteomes" id="UP001189429">
    <property type="component" value="Unassembled WGS sequence"/>
</dbReference>
<dbReference type="InterPro" id="IPR024083">
    <property type="entry name" value="Fumarase/histidase_N"/>
</dbReference>
<evidence type="ECO:0000313" key="6">
    <source>
        <dbReference type="Proteomes" id="UP001189429"/>
    </source>
</evidence>
<feature type="region of interest" description="Disordered" evidence="3">
    <location>
        <begin position="282"/>
        <end position="350"/>
    </location>
</feature>
<protein>
    <recommendedName>
        <fullName evidence="2">fumarate hydratase</fullName>
        <ecNumber evidence="2">4.2.1.2</ecNumber>
    </recommendedName>
</protein>
<evidence type="ECO:0000313" key="5">
    <source>
        <dbReference type="EMBL" id="CAK0909821.1"/>
    </source>
</evidence>
<feature type="domain" description="Fumarate lyase N-terminal" evidence="4">
    <location>
        <begin position="83"/>
        <end position="268"/>
    </location>
</feature>
<accession>A0ABN9YAQ8</accession>